<sequence>MSTSEISFHIKHRLYIELFGSIINTMTEEYD</sequence>
<dbReference type="EMBL" id="CPYI01000002">
    <property type="protein sequence ID" value="CNE24820.1"/>
    <property type="molecule type" value="Genomic_DNA"/>
</dbReference>
<gene>
    <name evidence="1" type="ORF">ERS008491_00788</name>
</gene>
<organism evidence="1 2">
    <name type="scientific">Yersinia kristensenii</name>
    <dbReference type="NCBI Taxonomy" id="28152"/>
    <lineage>
        <taxon>Bacteria</taxon>
        <taxon>Pseudomonadati</taxon>
        <taxon>Pseudomonadota</taxon>
        <taxon>Gammaproteobacteria</taxon>
        <taxon>Enterobacterales</taxon>
        <taxon>Yersiniaceae</taxon>
        <taxon>Yersinia</taxon>
    </lineage>
</organism>
<evidence type="ECO:0000313" key="1">
    <source>
        <dbReference type="EMBL" id="CNE24820.1"/>
    </source>
</evidence>
<proteinExistence type="predicted"/>
<accession>A0A0T9KS80</accession>
<protein>
    <submittedName>
        <fullName evidence="1">Uncharacterized protein</fullName>
    </submittedName>
</protein>
<evidence type="ECO:0000313" key="2">
    <source>
        <dbReference type="Proteomes" id="UP000045824"/>
    </source>
</evidence>
<dbReference type="AlphaFoldDB" id="A0A0T9KS80"/>
<name>A0A0T9KS80_YERKR</name>
<reference evidence="1 2" key="1">
    <citation type="submission" date="2015-03" db="EMBL/GenBank/DDBJ databases">
        <authorList>
            <person name="Murphy D."/>
        </authorList>
    </citation>
    <scope>NUCLEOTIDE SEQUENCE [LARGE SCALE GENOMIC DNA]</scope>
    <source>
        <strain evidence="1 2">FCF326</strain>
    </source>
</reference>
<dbReference type="Proteomes" id="UP000045824">
    <property type="component" value="Unassembled WGS sequence"/>
</dbReference>